<dbReference type="RefSeq" id="WP_330091525.1">
    <property type="nucleotide sequence ID" value="NZ_JAUZMY010000008.1"/>
</dbReference>
<protein>
    <submittedName>
        <fullName evidence="2">Uncharacterized protein</fullName>
    </submittedName>
</protein>
<keyword evidence="3" id="KW-1185">Reference proteome</keyword>
<dbReference type="Proteomes" id="UP001356095">
    <property type="component" value="Unassembled WGS sequence"/>
</dbReference>
<keyword evidence="1" id="KW-0732">Signal</keyword>
<evidence type="ECO:0000256" key="1">
    <source>
        <dbReference type="SAM" id="SignalP"/>
    </source>
</evidence>
<name>A0ABU7K659_9ACTN</name>
<sequence>MNRKTVTRFVFAAVVAPALALGAPAVAMADTFFGASYSEAGPHGAFEGSVIAVAKDGHGDDKSGSFYAKKFSQAGPHGASQGAVISAAS</sequence>
<feature type="signal peptide" evidence="1">
    <location>
        <begin position="1"/>
        <end position="29"/>
    </location>
</feature>
<evidence type="ECO:0000313" key="3">
    <source>
        <dbReference type="Proteomes" id="UP001356095"/>
    </source>
</evidence>
<feature type="chain" id="PRO_5047102686" evidence="1">
    <location>
        <begin position="30"/>
        <end position="89"/>
    </location>
</feature>
<organism evidence="2 3">
    <name type="scientific">Nocardiopsis codii</name>
    <dbReference type="NCBI Taxonomy" id="3065942"/>
    <lineage>
        <taxon>Bacteria</taxon>
        <taxon>Bacillati</taxon>
        <taxon>Actinomycetota</taxon>
        <taxon>Actinomycetes</taxon>
        <taxon>Streptosporangiales</taxon>
        <taxon>Nocardiopsidaceae</taxon>
        <taxon>Nocardiopsis</taxon>
    </lineage>
</organism>
<evidence type="ECO:0000313" key="2">
    <source>
        <dbReference type="EMBL" id="MEE2037731.1"/>
    </source>
</evidence>
<gene>
    <name evidence="2" type="ORF">Q8791_10915</name>
</gene>
<proteinExistence type="predicted"/>
<reference evidence="2 3" key="1">
    <citation type="submission" date="2023-08" db="EMBL/GenBank/DDBJ databases">
        <authorList>
            <person name="Girao M."/>
            <person name="Carvalho M.F."/>
        </authorList>
    </citation>
    <scope>NUCLEOTIDE SEQUENCE [LARGE SCALE GENOMIC DNA]</scope>
    <source>
        <strain evidence="2 3">CT-R113</strain>
    </source>
</reference>
<dbReference type="EMBL" id="JAUZMY010000008">
    <property type="protein sequence ID" value="MEE2037731.1"/>
    <property type="molecule type" value="Genomic_DNA"/>
</dbReference>
<comment type="caution">
    <text evidence="2">The sequence shown here is derived from an EMBL/GenBank/DDBJ whole genome shotgun (WGS) entry which is preliminary data.</text>
</comment>
<accession>A0ABU7K659</accession>